<dbReference type="PROSITE" id="PS50850">
    <property type="entry name" value="MFS"/>
    <property type="match status" value="1"/>
</dbReference>
<dbReference type="FunFam" id="1.20.1250.20:FF:000180">
    <property type="entry name" value="MFS monosaccharide transporter"/>
    <property type="match status" value="1"/>
</dbReference>
<dbReference type="NCBIfam" id="TIGR00879">
    <property type="entry name" value="SP"/>
    <property type="match status" value="1"/>
</dbReference>
<dbReference type="InterPro" id="IPR003663">
    <property type="entry name" value="Sugar/inositol_transpt"/>
</dbReference>
<feature type="transmembrane region" description="Helical" evidence="8">
    <location>
        <begin position="87"/>
        <end position="107"/>
    </location>
</feature>
<dbReference type="InterPro" id="IPR050360">
    <property type="entry name" value="MFS_Sugar_Transporters"/>
</dbReference>
<gene>
    <name evidence="10" type="ORF">B0T19DRAFT_469285</name>
</gene>
<accession>A0AAE0I2U4</accession>
<evidence type="ECO:0000313" key="11">
    <source>
        <dbReference type="Proteomes" id="UP001286456"/>
    </source>
</evidence>
<evidence type="ECO:0000259" key="9">
    <source>
        <dbReference type="PROSITE" id="PS50850"/>
    </source>
</evidence>
<dbReference type="Pfam" id="PF00083">
    <property type="entry name" value="Sugar_tr"/>
    <property type="match status" value="1"/>
</dbReference>
<sequence length="560" mass="61280">MSLHEKETAVQNDALAQHHDLPVTQDVERIEAPVTWKAYLICAFASFGGIFFGYDSGYINGVLGSKIFYQAVEGAAATELGESHTSLVVSILSCGTFFGALIAGDVADHMGRKWTVILGCLIYLIGVVIQMITGLGDALGAIVAGRLIAGVGVGFESAIVILYMSEICPRKVRGALVAGYQFCITIGIMLASCIVYATQNRTDTGVYRIPIAIQFIWALILAGGLFFLPDSPRYFVKKGKLEKATESLARLRGQPRDSEYIQFELAEIVANEEYERQLIPNTTWFGSWANCFKGSVFKANSNLRKTILGTSLQMMQQWTGVNFIFYYSTQFLSSTGAISDPFLTSMIFTIINVFSTPISFYTVERFGRRTILFWGALGMLVCQFLVAIIGVTVGFNHAHPDPADATKTLADNISAVNAQIAFICIFIFFFASTWGPGAWILIGEIFPLPIRSRGVGLSTASNWLWNTIIAVITPYMVGSKRGNMKSSVFFVWGGLCTAAWLYTYLLVPETKGLSLEQVDKMMEETVPRTSAKWKPHDTFSSTVKSGAAYTNTGAPDSSIA</sequence>
<dbReference type="PROSITE" id="PS00217">
    <property type="entry name" value="SUGAR_TRANSPORT_2"/>
    <property type="match status" value="1"/>
</dbReference>
<feature type="transmembrane region" description="Helical" evidence="8">
    <location>
        <begin position="370"/>
        <end position="395"/>
    </location>
</feature>
<evidence type="ECO:0000313" key="10">
    <source>
        <dbReference type="EMBL" id="KAK3317574.1"/>
    </source>
</evidence>
<comment type="similarity">
    <text evidence="2 7">Belongs to the major facilitator superfamily. Sugar transporter (TC 2.A.1.1) family.</text>
</comment>
<feature type="transmembrane region" description="Helical" evidence="8">
    <location>
        <begin position="38"/>
        <end position="54"/>
    </location>
</feature>
<feature type="transmembrane region" description="Helical" evidence="8">
    <location>
        <begin position="114"/>
        <end position="132"/>
    </location>
</feature>
<comment type="subcellular location">
    <subcellularLocation>
        <location evidence="1">Membrane</location>
        <topology evidence="1">Multi-pass membrane protein</topology>
    </subcellularLocation>
</comment>
<feature type="transmembrane region" description="Helical" evidence="8">
    <location>
        <begin position="138"/>
        <end position="163"/>
    </location>
</feature>
<dbReference type="InterPro" id="IPR005828">
    <property type="entry name" value="MFS_sugar_transport-like"/>
</dbReference>
<keyword evidence="6 8" id="KW-0472">Membrane</keyword>
<feature type="transmembrane region" description="Helical" evidence="8">
    <location>
        <begin position="342"/>
        <end position="363"/>
    </location>
</feature>
<evidence type="ECO:0000256" key="4">
    <source>
        <dbReference type="ARBA" id="ARBA00022692"/>
    </source>
</evidence>
<dbReference type="PROSITE" id="PS00216">
    <property type="entry name" value="SUGAR_TRANSPORT_1"/>
    <property type="match status" value="2"/>
</dbReference>
<reference evidence="10" key="2">
    <citation type="submission" date="2023-06" db="EMBL/GenBank/DDBJ databases">
        <authorList>
            <consortium name="Lawrence Berkeley National Laboratory"/>
            <person name="Haridas S."/>
            <person name="Hensen N."/>
            <person name="Bonometti L."/>
            <person name="Westerberg I."/>
            <person name="Brannstrom I.O."/>
            <person name="Guillou S."/>
            <person name="Cros-Aarteil S."/>
            <person name="Calhoun S."/>
            <person name="Kuo A."/>
            <person name="Mondo S."/>
            <person name="Pangilinan J."/>
            <person name="Riley R."/>
            <person name="Labutti K."/>
            <person name="Andreopoulos B."/>
            <person name="Lipzen A."/>
            <person name="Chen C."/>
            <person name="Yanf M."/>
            <person name="Daum C."/>
            <person name="Ng V."/>
            <person name="Clum A."/>
            <person name="Steindorff A."/>
            <person name="Ohm R."/>
            <person name="Martin F."/>
            <person name="Silar P."/>
            <person name="Natvig D."/>
            <person name="Lalanne C."/>
            <person name="Gautier V."/>
            <person name="Ament-Velasquez S.L."/>
            <person name="Kruys A."/>
            <person name="Hutchinson M.I."/>
            <person name="Powell A.J."/>
            <person name="Barry K."/>
            <person name="Miller A.N."/>
            <person name="Grigoriev I.V."/>
            <person name="Debuchy R."/>
            <person name="Gladieux P."/>
            <person name="Thoren M.H."/>
            <person name="Johannesson H."/>
        </authorList>
    </citation>
    <scope>NUCLEOTIDE SEQUENCE</scope>
    <source>
        <strain evidence="10">SMH4131-1</strain>
    </source>
</reference>
<comment type="caution">
    <text evidence="10">The sequence shown here is derived from an EMBL/GenBank/DDBJ whole genome shotgun (WGS) entry which is preliminary data.</text>
</comment>
<evidence type="ECO:0000256" key="7">
    <source>
        <dbReference type="RuleBase" id="RU003346"/>
    </source>
</evidence>
<evidence type="ECO:0000256" key="3">
    <source>
        <dbReference type="ARBA" id="ARBA00022448"/>
    </source>
</evidence>
<protein>
    <submittedName>
        <fullName evidence="10">General substrate transporter</fullName>
    </submittedName>
</protein>
<dbReference type="InterPro" id="IPR005829">
    <property type="entry name" value="Sugar_transporter_CS"/>
</dbReference>
<dbReference type="PRINTS" id="PR00171">
    <property type="entry name" value="SUGRTRNSPORT"/>
</dbReference>
<dbReference type="InterPro" id="IPR020846">
    <property type="entry name" value="MFS_dom"/>
</dbReference>
<dbReference type="InterPro" id="IPR036259">
    <property type="entry name" value="MFS_trans_sf"/>
</dbReference>
<keyword evidence="3 7" id="KW-0813">Transport</keyword>
<dbReference type="GO" id="GO:0005351">
    <property type="term" value="F:carbohydrate:proton symporter activity"/>
    <property type="evidence" value="ECO:0007669"/>
    <property type="project" value="TreeGrafter"/>
</dbReference>
<dbReference type="AlphaFoldDB" id="A0AAE0I2U4"/>
<evidence type="ECO:0000256" key="5">
    <source>
        <dbReference type="ARBA" id="ARBA00022989"/>
    </source>
</evidence>
<evidence type="ECO:0000256" key="1">
    <source>
        <dbReference type="ARBA" id="ARBA00004141"/>
    </source>
</evidence>
<reference evidence="10" key="1">
    <citation type="journal article" date="2023" name="Mol. Phylogenet. Evol.">
        <title>Genome-scale phylogeny and comparative genomics of the fungal order Sordariales.</title>
        <authorList>
            <person name="Hensen N."/>
            <person name="Bonometti L."/>
            <person name="Westerberg I."/>
            <person name="Brannstrom I.O."/>
            <person name="Guillou S."/>
            <person name="Cros-Aarteil S."/>
            <person name="Calhoun S."/>
            <person name="Haridas S."/>
            <person name="Kuo A."/>
            <person name="Mondo S."/>
            <person name="Pangilinan J."/>
            <person name="Riley R."/>
            <person name="LaButti K."/>
            <person name="Andreopoulos B."/>
            <person name="Lipzen A."/>
            <person name="Chen C."/>
            <person name="Yan M."/>
            <person name="Daum C."/>
            <person name="Ng V."/>
            <person name="Clum A."/>
            <person name="Steindorff A."/>
            <person name="Ohm R.A."/>
            <person name="Martin F."/>
            <person name="Silar P."/>
            <person name="Natvig D.O."/>
            <person name="Lalanne C."/>
            <person name="Gautier V."/>
            <person name="Ament-Velasquez S.L."/>
            <person name="Kruys A."/>
            <person name="Hutchinson M.I."/>
            <person name="Powell A.J."/>
            <person name="Barry K."/>
            <person name="Miller A.N."/>
            <person name="Grigoriev I.V."/>
            <person name="Debuchy R."/>
            <person name="Gladieux P."/>
            <person name="Hiltunen Thoren M."/>
            <person name="Johannesson H."/>
        </authorList>
    </citation>
    <scope>NUCLEOTIDE SEQUENCE</scope>
    <source>
        <strain evidence="10">SMH4131-1</strain>
    </source>
</reference>
<dbReference type="Gene3D" id="1.20.1250.20">
    <property type="entry name" value="MFS general substrate transporter like domains"/>
    <property type="match status" value="1"/>
</dbReference>
<feature type="transmembrane region" description="Helical" evidence="8">
    <location>
        <begin position="175"/>
        <end position="197"/>
    </location>
</feature>
<name>A0AAE0I2U4_9PEZI</name>
<feature type="transmembrane region" description="Helical" evidence="8">
    <location>
        <begin position="209"/>
        <end position="228"/>
    </location>
</feature>
<dbReference type="Proteomes" id="UP001286456">
    <property type="component" value="Unassembled WGS sequence"/>
</dbReference>
<dbReference type="SUPFAM" id="SSF103473">
    <property type="entry name" value="MFS general substrate transporter"/>
    <property type="match status" value="1"/>
</dbReference>
<feature type="transmembrane region" description="Helical" evidence="8">
    <location>
        <begin position="489"/>
        <end position="507"/>
    </location>
</feature>
<dbReference type="PANTHER" id="PTHR48022:SF6">
    <property type="entry name" value="MSTA PROTEIN-RELATED"/>
    <property type="match status" value="1"/>
</dbReference>
<keyword evidence="5 8" id="KW-1133">Transmembrane helix</keyword>
<dbReference type="PANTHER" id="PTHR48022">
    <property type="entry name" value="PLASTIDIC GLUCOSE TRANSPORTER 4"/>
    <property type="match status" value="1"/>
</dbReference>
<dbReference type="EMBL" id="JAUEPO010000007">
    <property type="protein sequence ID" value="KAK3317574.1"/>
    <property type="molecule type" value="Genomic_DNA"/>
</dbReference>
<feature type="transmembrane region" description="Helical" evidence="8">
    <location>
        <begin position="415"/>
        <end position="442"/>
    </location>
</feature>
<evidence type="ECO:0000256" key="2">
    <source>
        <dbReference type="ARBA" id="ARBA00010992"/>
    </source>
</evidence>
<keyword evidence="11" id="KW-1185">Reference proteome</keyword>
<organism evidence="10 11">
    <name type="scientific">Cercophora scortea</name>
    <dbReference type="NCBI Taxonomy" id="314031"/>
    <lineage>
        <taxon>Eukaryota</taxon>
        <taxon>Fungi</taxon>
        <taxon>Dikarya</taxon>
        <taxon>Ascomycota</taxon>
        <taxon>Pezizomycotina</taxon>
        <taxon>Sordariomycetes</taxon>
        <taxon>Sordariomycetidae</taxon>
        <taxon>Sordariales</taxon>
        <taxon>Lasiosphaeriaceae</taxon>
        <taxon>Cercophora</taxon>
    </lineage>
</organism>
<keyword evidence="4 8" id="KW-0812">Transmembrane</keyword>
<feature type="domain" description="Major facilitator superfamily (MFS) profile" evidence="9">
    <location>
        <begin position="41"/>
        <end position="511"/>
    </location>
</feature>
<evidence type="ECO:0000256" key="8">
    <source>
        <dbReference type="SAM" id="Phobius"/>
    </source>
</evidence>
<feature type="transmembrane region" description="Helical" evidence="8">
    <location>
        <begin position="454"/>
        <end position="477"/>
    </location>
</feature>
<evidence type="ECO:0000256" key="6">
    <source>
        <dbReference type="ARBA" id="ARBA00023136"/>
    </source>
</evidence>
<dbReference type="GO" id="GO:0016020">
    <property type="term" value="C:membrane"/>
    <property type="evidence" value="ECO:0007669"/>
    <property type="project" value="UniProtKB-SubCell"/>
</dbReference>
<dbReference type="CDD" id="cd17356">
    <property type="entry name" value="MFS_HXT"/>
    <property type="match status" value="1"/>
</dbReference>
<proteinExistence type="inferred from homology"/>